<dbReference type="InterPro" id="IPR010982">
    <property type="entry name" value="Lambda_DNA-bd_dom_sf"/>
</dbReference>
<evidence type="ECO:0000256" key="1">
    <source>
        <dbReference type="ARBA" id="ARBA00023015"/>
    </source>
</evidence>
<dbReference type="RefSeq" id="WP_072854280.1">
    <property type="nucleotide sequence ID" value="NZ_FQVI01000028.1"/>
</dbReference>
<dbReference type="PANTHER" id="PTHR30146">
    <property type="entry name" value="LACI-RELATED TRANSCRIPTIONAL REPRESSOR"/>
    <property type="match status" value="1"/>
</dbReference>
<dbReference type="AlphaFoldDB" id="A0A1M5BM70"/>
<dbReference type="Proteomes" id="UP000184245">
    <property type="component" value="Unassembled WGS sequence"/>
</dbReference>
<dbReference type="OrthoDB" id="369222at2"/>
<evidence type="ECO:0000313" key="5">
    <source>
        <dbReference type="EMBL" id="SHF43619.1"/>
    </source>
</evidence>
<protein>
    <submittedName>
        <fullName evidence="5">Ribose transport system substrate-binding protein</fullName>
    </submittedName>
</protein>
<dbReference type="InterPro" id="IPR046335">
    <property type="entry name" value="LacI/GalR-like_sensor"/>
</dbReference>
<keyword evidence="3" id="KW-0804">Transcription</keyword>
<keyword evidence="6" id="KW-1185">Reference proteome</keyword>
<evidence type="ECO:0000256" key="2">
    <source>
        <dbReference type="ARBA" id="ARBA00023125"/>
    </source>
</evidence>
<organism evidence="5 6">
    <name type="scientific">Lactonifactor longoviformis DSM 17459</name>
    <dbReference type="NCBI Taxonomy" id="1122155"/>
    <lineage>
        <taxon>Bacteria</taxon>
        <taxon>Bacillati</taxon>
        <taxon>Bacillota</taxon>
        <taxon>Clostridia</taxon>
        <taxon>Eubacteriales</taxon>
        <taxon>Clostridiaceae</taxon>
        <taxon>Lactonifactor</taxon>
    </lineage>
</organism>
<evidence type="ECO:0000313" key="6">
    <source>
        <dbReference type="Proteomes" id="UP000184245"/>
    </source>
</evidence>
<dbReference type="PROSITE" id="PS50932">
    <property type="entry name" value="HTH_LACI_2"/>
    <property type="match status" value="1"/>
</dbReference>
<reference evidence="5 6" key="1">
    <citation type="submission" date="2016-11" db="EMBL/GenBank/DDBJ databases">
        <authorList>
            <person name="Jaros S."/>
            <person name="Januszkiewicz K."/>
            <person name="Wedrychowicz H."/>
        </authorList>
    </citation>
    <scope>NUCLEOTIDE SEQUENCE [LARGE SCALE GENOMIC DNA]</scope>
    <source>
        <strain evidence="5 6">DSM 17459</strain>
    </source>
</reference>
<dbReference type="CDD" id="cd06316">
    <property type="entry name" value="PBP1_ABC_sugar_binding-like"/>
    <property type="match status" value="1"/>
</dbReference>
<accession>A0A1M5BM70</accession>
<dbReference type="CDD" id="cd06267">
    <property type="entry name" value="PBP1_LacI_sugar_binding-like"/>
    <property type="match status" value="1"/>
</dbReference>
<gene>
    <name evidence="5" type="ORF">SAMN02745158_03724</name>
</gene>
<keyword evidence="2" id="KW-0238">DNA-binding</keyword>
<dbReference type="GO" id="GO:0000976">
    <property type="term" value="F:transcription cis-regulatory region binding"/>
    <property type="evidence" value="ECO:0007669"/>
    <property type="project" value="TreeGrafter"/>
</dbReference>
<proteinExistence type="predicted"/>
<keyword evidence="1" id="KW-0805">Transcription regulation</keyword>
<dbReference type="Pfam" id="PF00356">
    <property type="entry name" value="LacI"/>
    <property type="match status" value="1"/>
</dbReference>
<evidence type="ECO:0000256" key="3">
    <source>
        <dbReference type="ARBA" id="ARBA00023163"/>
    </source>
</evidence>
<dbReference type="EMBL" id="FQVI01000028">
    <property type="protein sequence ID" value="SHF43619.1"/>
    <property type="molecule type" value="Genomic_DNA"/>
</dbReference>
<feature type="domain" description="HTH lacI-type" evidence="4">
    <location>
        <begin position="3"/>
        <end position="57"/>
    </location>
</feature>
<name>A0A1M5BM70_9CLOT</name>
<dbReference type="SUPFAM" id="SSF47413">
    <property type="entry name" value="lambda repressor-like DNA-binding domains"/>
    <property type="match status" value="1"/>
</dbReference>
<dbReference type="InterPro" id="IPR028082">
    <property type="entry name" value="Peripla_BP_I"/>
</dbReference>
<dbReference type="Gene3D" id="3.40.50.2300">
    <property type="match status" value="4"/>
</dbReference>
<evidence type="ECO:0000259" key="4">
    <source>
        <dbReference type="PROSITE" id="PS50932"/>
    </source>
</evidence>
<dbReference type="SMART" id="SM00354">
    <property type="entry name" value="HTH_LACI"/>
    <property type="match status" value="1"/>
</dbReference>
<dbReference type="Gene3D" id="1.10.260.40">
    <property type="entry name" value="lambda repressor-like DNA-binding domains"/>
    <property type="match status" value="1"/>
</dbReference>
<dbReference type="STRING" id="1122155.SAMN02745158_03724"/>
<dbReference type="Pfam" id="PF13377">
    <property type="entry name" value="Peripla_BP_3"/>
    <property type="match status" value="1"/>
</dbReference>
<dbReference type="PROSITE" id="PS00356">
    <property type="entry name" value="HTH_LACI_1"/>
    <property type="match status" value="1"/>
</dbReference>
<dbReference type="CDD" id="cd01392">
    <property type="entry name" value="HTH_LacI"/>
    <property type="match status" value="1"/>
</dbReference>
<dbReference type="GO" id="GO:0003700">
    <property type="term" value="F:DNA-binding transcription factor activity"/>
    <property type="evidence" value="ECO:0007669"/>
    <property type="project" value="TreeGrafter"/>
</dbReference>
<sequence>MKVTLQEIAEEVGVSIATVSFALNRTRYVSPELVQRIEEVAREKGYHTKQEKQGKLRRGRLSEIALVIPSLDSSFYTHVIPAVSRKARERGYMMAVYVSDNDREREKHILDGIMSSRRVAGVILSPSCEDEKAYSGILSYGIPLVFIERMLSGEAADSVISDNAEGIRRAAEYLIKCGHEKIVLLLEKRHLSSVDERKKGYDMALNQYGLSGSEDMVVGVMLQEKESTMETIAKVLREKRATAVLAGGNVLTLYLLEVISKLGINCPEELSVIGFGDGDWCGLVKPPLTVLKQDIDKIAEETVAYITDEKGGRREKKIKRIPMEFCIRNSVQNIARGPFGERAVYPEEIVLSEEDERLLKSGNYRVALAFHYSGDEWTSLHEKAILETLSGYGIHVLTVTDAHFDPELQKTQLEGIMMQKPDAVIAVPVDEEKTSGIFQEVAKKTRLILINSMPRSLKKEDYACWISVNERENGQNAARILGDHFLGKDNAKVGLLVHGAEYFATRQRDFFAEETLRDQYPAIEIVNKKSFGCIENAYEACRRMIEETPEIEGLYVTWERPALEAIRALKDLRRRDVVISTTDLDYEIASYMAKGEMVIGLSSQRPYDQGVVAAVAAAKALLGRCDSKCIGVPPYRVEAEKLERAWKDLIKTKMPILVKK</sequence>
<dbReference type="SUPFAM" id="SSF53822">
    <property type="entry name" value="Periplasmic binding protein-like I"/>
    <property type="match status" value="2"/>
</dbReference>
<dbReference type="InterPro" id="IPR000843">
    <property type="entry name" value="HTH_LacI"/>
</dbReference>
<dbReference type="Pfam" id="PF13407">
    <property type="entry name" value="Peripla_BP_4"/>
    <property type="match status" value="1"/>
</dbReference>
<dbReference type="PANTHER" id="PTHR30146:SF109">
    <property type="entry name" value="HTH-TYPE TRANSCRIPTIONAL REGULATOR GALS"/>
    <property type="match status" value="1"/>
</dbReference>
<dbReference type="InterPro" id="IPR025997">
    <property type="entry name" value="SBP_2_dom"/>
</dbReference>